<dbReference type="EMBL" id="BTSY01000003">
    <property type="protein sequence ID" value="GMT18049.1"/>
    <property type="molecule type" value="Genomic_DNA"/>
</dbReference>
<feature type="non-terminal residue" evidence="1">
    <location>
        <position position="70"/>
    </location>
</feature>
<accession>A0AAV5VF73</accession>
<name>A0AAV5VF73_9BILA</name>
<sequence>DNQSMNVELFEAWRKKVFHFSLSDQMGTLVSRALELMMGVVINGDNVSNAEHFVRSLESEHKLAMERDPQ</sequence>
<comment type="caution">
    <text evidence="1">The sequence shown here is derived from an EMBL/GenBank/DDBJ whole genome shotgun (WGS) entry which is preliminary data.</text>
</comment>
<feature type="non-terminal residue" evidence="1">
    <location>
        <position position="1"/>
    </location>
</feature>
<dbReference type="Proteomes" id="UP001432322">
    <property type="component" value="Unassembled WGS sequence"/>
</dbReference>
<gene>
    <name evidence="1" type="ORF">PFISCL1PPCAC_9346</name>
</gene>
<proteinExistence type="predicted"/>
<evidence type="ECO:0000313" key="2">
    <source>
        <dbReference type="Proteomes" id="UP001432322"/>
    </source>
</evidence>
<dbReference type="AlphaFoldDB" id="A0AAV5VF73"/>
<protein>
    <submittedName>
        <fullName evidence="1">Uncharacterized protein</fullName>
    </submittedName>
</protein>
<keyword evidence="2" id="KW-1185">Reference proteome</keyword>
<reference evidence="1" key="1">
    <citation type="submission" date="2023-10" db="EMBL/GenBank/DDBJ databases">
        <title>Genome assembly of Pristionchus species.</title>
        <authorList>
            <person name="Yoshida K."/>
            <person name="Sommer R.J."/>
        </authorList>
    </citation>
    <scope>NUCLEOTIDE SEQUENCE</scope>
    <source>
        <strain evidence="1">RS5133</strain>
    </source>
</reference>
<organism evidence="1 2">
    <name type="scientific">Pristionchus fissidentatus</name>
    <dbReference type="NCBI Taxonomy" id="1538716"/>
    <lineage>
        <taxon>Eukaryota</taxon>
        <taxon>Metazoa</taxon>
        <taxon>Ecdysozoa</taxon>
        <taxon>Nematoda</taxon>
        <taxon>Chromadorea</taxon>
        <taxon>Rhabditida</taxon>
        <taxon>Rhabditina</taxon>
        <taxon>Diplogasteromorpha</taxon>
        <taxon>Diplogasteroidea</taxon>
        <taxon>Neodiplogasteridae</taxon>
        <taxon>Pristionchus</taxon>
    </lineage>
</organism>
<evidence type="ECO:0000313" key="1">
    <source>
        <dbReference type="EMBL" id="GMT18049.1"/>
    </source>
</evidence>